<dbReference type="OrthoDB" id="9810636at2"/>
<name>A0A1M5NPW9_9FIRM</name>
<dbReference type="AlphaFoldDB" id="A0A1M5NPW9"/>
<dbReference type="GO" id="GO:0030001">
    <property type="term" value="P:metal ion transport"/>
    <property type="evidence" value="ECO:0007669"/>
    <property type="project" value="InterPro"/>
</dbReference>
<dbReference type="InterPro" id="IPR006128">
    <property type="entry name" value="Lipoprotein_PsaA-like"/>
</dbReference>
<dbReference type="RefSeq" id="WP_143145341.1">
    <property type="nucleotide sequence ID" value="NZ_FQXH01000005.1"/>
</dbReference>
<keyword evidence="7" id="KW-1185">Reference proteome</keyword>
<dbReference type="PROSITE" id="PS51257">
    <property type="entry name" value="PROKAR_LIPOPROTEIN"/>
    <property type="match status" value="1"/>
</dbReference>
<dbReference type="PANTHER" id="PTHR42953:SF3">
    <property type="entry name" value="HIGH-AFFINITY ZINC UPTAKE SYSTEM PROTEIN ZNUA"/>
    <property type="match status" value="1"/>
</dbReference>
<evidence type="ECO:0000313" key="7">
    <source>
        <dbReference type="Proteomes" id="UP000242520"/>
    </source>
</evidence>
<accession>A0A1M5NPW9</accession>
<dbReference type="PRINTS" id="PR00690">
    <property type="entry name" value="ADHESNFAMILY"/>
</dbReference>
<dbReference type="STRING" id="1123350.SAMN02744040_00157"/>
<evidence type="ECO:0000256" key="4">
    <source>
        <dbReference type="RuleBase" id="RU003512"/>
    </source>
</evidence>
<gene>
    <name evidence="6" type="ORF">SAMN02744040_00157</name>
</gene>
<dbReference type="CDD" id="cd01017">
    <property type="entry name" value="AdcA"/>
    <property type="match status" value="1"/>
</dbReference>
<dbReference type="Pfam" id="PF01297">
    <property type="entry name" value="ZnuA"/>
    <property type="match status" value="1"/>
</dbReference>
<keyword evidence="5" id="KW-0175">Coiled coil</keyword>
<dbReference type="InterPro" id="IPR006129">
    <property type="entry name" value="AdhesinB"/>
</dbReference>
<organism evidence="6 7">
    <name type="scientific">Tepidibacter thalassicus DSM 15285</name>
    <dbReference type="NCBI Taxonomy" id="1123350"/>
    <lineage>
        <taxon>Bacteria</taxon>
        <taxon>Bacillati</taxon>
        <taxon>Bacillota</taxon>
        <taxon>Clostridia</taxon>
        <taxon>Peptostreptococcales</taxon>
        <taxon>Peptostreptococcaceae</taxon>
        <taxon>Tepidibacter</taxon>
    </lineage>
</organism>
<protein>
    <submittedName>
        <fullName evidence="6">Zinc transport system substrate-binding protein</fullName>
    </submittedName>
</protein>
<sequence>MKNKIVVIFIMIVMLLTVVGCTDNTKQKSIEKNKILVYASFYPMYDFAKNIGGEKINLKLMIPSGIEPHDWEPTAKIMGEIEKADVFIYNGLDLEPWVDKLIGSIDNEKLITVEASKGVHLLGVHSNEYEHDHGKYDPHVWLDPINAIKEAENIKNAFIKADAENKDFYERNYKEFVDKLSKLDKKYKNELSNLEKKEIVVSHAAFGYLADRYGLKQIAISGLSPQEEPSAAKIAKLSDFVKEHNIKYIFFETLTSPKLSRVLAEEVGAKTLVLNPIEGLTEEDIKNNKNYIIIMEENLETLKKALGE</sequence>
<evidence type="ECO:0000256" key="3">
    <source>
        <dbReference type="ARBA" id="ARBA00022729"/>
    </source>
</evidence>
<keyword evidence="2 4" id="KW-0813">Transport</keyword>
<dbReference type="InterPro" id="IPR006127">
    <property type="entry name" value="ZnuA-like"/>
</dbReference>
<evidence type="ECO:0000256" key="2">
    <source>
        <dbReference type="ARBA" id="ARBA00022448"/>
    </source>
</evidence>
<comment type="similarity">
    <text evidence="1 4">Belongs to the bacterial solute-binding protein 9 family.</text>
</comment>
<dbReference type="GO" id="GO:0046872">
    <property type="term" value="F:metal ion binding"/>
    <property type="evidence" value="ECO:0007669"/>
    <property type="project" value="InterPro"/>
</dbReference>
<evidence type="ECO:0000256" key="5">
    <source>
        <dbReference type="SAM" id="Coils"/>
    </source>
</evidence>
<proteinExistence type="inferred from homology"/>
<evidence type="ECO:0000313" key="6">
    <source>
        <dbReference type="EMBL" id="SHG91538.1"/>
    </source>
</evidence>
<keyword evidence="3" id="KW-0732">Signal</keyword>
<dbReference type="PANTHER" id="PTHR42953">
    <property type="entry name" value="HIGH-AFFINITY ZINC UPTAKE SYSTEM PROTEIN ZNUA-RELATED"/>
    <property type="match status" value="1"/>
</dbReference>
<dbReference type="PRINTS" id="PR00691">
    <property type="entry name" value="ADHESINB"/>
</dbReference>
<dbReference type="Gene3D" id="3.40.50.1980">
    <property type="entry name" value="Nitrogenase molybdenum iron protein domain"/>
    <property type="match status" value="2"/>
</dbReference>
<dbReference type="InterPro" id="IPR050492">
    <property type="entry name" value="Bact_metal-bind_prot9"/>
</dbReference>
<dbReference type="EMBL" id="FQXH01000005">
    <property type="protein sequence ID" value="SHG91538.1"/>
    <property type="molecule type" value="Genomic_DNA"/>
</dbReference>
<dbReference type="SUPFAM" id="SSF53807">
    <property type="entry name" value="Helical backbone' metal receptor"/>
    <property type="match status" value="1"/>
</dbReference>
<reference evidence="7" key="1">
    <citation type="submission" date="2016-11" db="EMBL/GenBank/DDBJ databases">
        <authorList>
            <person name="Varghese N."/>
            <person name="Submissions S."/>
        </authorList>
    </citation>
    <scope>NUCLEOTIDE SEQUENCE [LARGE SCALE GENOMIC DNA]</scope>
    <source>
        <strain evidence="7">DSM 15285</strain>
    </source>
</reference>
<dbReference type="GO" id="GO:0007155">
    <property type="term" value="P:cell adhesion"/>
    <property type="evidence" value="ECO:0007669"/>
    <property type="project" value="InterPro"/>
</dbReference>
<feature type="coiled-coil region" evidence="5">
    <location>
        <begin position="166"/>
        <end position="197"/>
    </location>
</feature>
<dbReference type="Proteomes" id="UP000242520">
    <property type="component" value="Unassembled WGS sequence"/>
</dbReference>
<evidence type="ECO:0000256" key="1">
    <source>
        <dbReference type="ARBA" id="ARBA00011028"/>
    </source>
</evidence>